<accession>A0A977PRT9</accession>
<dbReference type="InterPro" id="IPR015840">
    <property type="entry name" value="DNA_MeTrfase_ParB"/>
</dbReference>
<sequence length="461" mass="49727">MTEHRINPGILDKAVPIDLPVPLGKNPRRGDVDKIAKSLMENGQYKPIILRDGTNETLVGNHTLKAARRLGWDKIAAEHIEVTSDAHALQIALVDNAGNDWGTYDKKDLADLLASLPDPTYGTGYDKESVTAAMYGLEQEPAELAEDVDDVPAEPEKPKTRPGDVWELGPHRLVCGDATDPRVLEALMGADVADLMWTDPPYGVEYVGKTKDALRIENDGADGLRKLLDGAFQAAADVLRPGAPVYVAHADTERVNFEGSLRGAGYLVRQNLVWVKNTMVLGHSDYHYKHEPVLQAEAPDYGAGESEPGDSTAESDNVVPIFSGDAGKGPKEHSPLLYGFTAGGTGRLGRGGPRWYGPNNGTTVFEFPKPAASKDHPTMKPVALIAAHLANSLRKGQGIVLDPFAGSGSTMMAADAHGSAARLVELDPRYCDVIAMRWQKHAGEFPRRNGKVVRFPVKAAE</sequence>
<dbReference type="KEGG" id="vg:80020064"/>
<evidence type="ECO:0000256" key="1">
    <source>
        <dbReference type="ARBA" id="ARBA00022603"/>
    </source>
</evidence>
<feature type="domain" description="ParB-like N-terminal" evidence="4">
    <location>
        <begin position="13"/>
        <end position="97"/>
    </location>
</feature>
<dbReference type="PRINTS" id="PR00506">
    <property type="entry name" value="D21N6MTFRASE"/>
</dbReference>
<dbReference type="RefSeq" id="YP_010755344.1">
    <property type="nucleotide sequence ID" value="NC_073469.1"/>
</dbReference>
<evidence type="ECO:0000256" key="3">
    <source>
        <dbReference type="ARBA" id="ARBA00022691"/>
    </source>
</evidence>
<evidence type="ECO:0000259" key="4">
    <source>
        <dbReference type="SMART" id="SM00470"/>
    </source>
</evidence>
<dbReference type="SUPFAM" id="SSF110849">
    <property type="entry name" value="ParB/Sulfiredoxin"/>
    <property type="match status" value="1"/>
</dbReference>
<proteinExistence type="predicted"/>
<evidence type="ECO:0000313" key="5">
    <source>
        <dbReference type="EMBL" id="UXE04738.1"/>
    </source>
</evidence>
<reference evidence="5" key="1">
    <citation type="submission" date="2022-08" db="EMBL/GenBank/DDBJ databases">
        <authorList>
            <person name="Dojs M.A."/>
            <person name="Fleischacker C.L."/>
            <person name="Jackson S.M."/>
            <person name="Feiring S.B."/>
            <person name="Webb R.J."/>
            <person name="Schaefbauer A.B."/>
            <person name="Vigness C.A."/>
            <person name="Boyle B.L."/>
            <person name="Frank J.R."/>
            <person name="Fleischacker T.C."/>
            <person name="Ackerman S.B."/>
            <person name="Balish M.F."/>
            <person name="Garlena R.A."/>
            <person name="Russell D.A."/>
            <person name="Jacobs-Sera D."/>
            <person name="Hatfull G.F."/>
        </authorList>
    </citation>
    <scope>NUCLEOTIDE SEQUENCE</scope>
</reference>
<dbReference type="GO" id="GO:0008170">
    <property type="term" value="F:N-methyltransferase activity"/>
    <property type="evidence" value="ECO:0007669"/>
    <property type="project" value="InterPro"/>
</dbReference>
<dbReference type="GeneID" id="80020064"/>
<dbReference type="InterPro" id="IPR003115">
    <property type="entry name" value="ParB_N"/>
</dbReference>
<dbReference type="Gene3D" id="3.90.1530.10">
    <property type="entry name" value="Conserved hypothetical protein from pyrococcus furiosus pfu- 392566-001, ParB domain"/>
    <property type="match status" value="1"/>
</dbReference>
<dbReference type="Gene3D" id="3.40.50.150">
    <property type="entry name" value="Vaccinia Virus protein VP39"/>
    <property type="match status" value="1"/>
</dbReference>
<dbReference type="SUPFAM" id="SSF53335">
    <property type="entry name" value="S-adenosyl-L-methionine-dependent methyltransferases"/>
    <property type="match status" value="1"/>
</dbReference>
<evidence type="ECO:0000313" key="6">
    <source>
        <dbReference type="Proteomes" id="UP001063033"/>
    </source>
</evidence>
<dbReference type="SMART" id="SM00470">
    <property type="entry name" value="ParB"/>
    <property type="match status" value="1"/>
</dbReference>
<dbReference type="InterPro" id="IPR002295">
    <property type="entry name" value="N4/N6-MTase_EcoPI_Mod-like"/>
</dbReference>
<dbReference type="Pfam" id="PF01555">
    <property type="entry name" value="N6_N4_Mtase"/>
    <property type="match status" value="1"/>
</dbReference>
<evidence type="ECO:0000256" key="2">
    <source>
        <dbReference type="ARBA" id="ARBA00022679"/>
    </source>
</evidence>
<dbReference type="InterPro" id="IPR002941">
    <property type="entry name" value="DNA_methylase_N4/N6"/>
</dbReference>
<name>A0A977PRT9_9CAUD</name>
<protein>
    <submittedName>
        <fullName evidence="5">DNA methyltransferase</fullName>
    </submittedName>
</protein>
<keyword evidence="1 5" id="KW-0489">Methyltransferase</keyword>
<dbReference type="Pfam" id="PF02195">
    <property type="entry name" value="ParB_N"/>
    <property type="match status" value="1"/>
</dbReference>
<dbReference type="EMBL" id="OP297545">
    <property type="protein sequence ID" value="UXE04738.1"/>
    <property type="molecule type" value="Genomic_DNA"/>
</dbReference>
<gene>
    <name evidence="5" type="primary">1</name>
    <name evidence="5" type="ORF">SEA_SHAMBRE1_1</name>
</gene>
<keyword evidence="2" id="KW-0808">Transferase</keyword>
<keyword evidence="3" id="KW-0949">S-adenosyl-L-methionine</keyword>
<dbReference type="InterPro" id="IPR036086">
    <property type="entry name" value="ParB/Sulfiredoxin_sf"/>
</dbReference>
<dbReference type="Proteomes" id="UP001063033">
    <property type="component" value="Segment"/>
</dbReference>
<dbReference type="PIRSF" id="PIRSF036758">
    <property type="entry name" value="Aden_M_ParB"/>
    <property type="match status" value="1"/>
</dbReference>
<keyword evidence="6" id="KW-1185">Reference proteome</keyword>
<dbReference type="GO" id="GO:0003677">
    <property type="term" value="F:DNA binding"/>
    <property type="evidence" value="ECO:0007669"/>
    <property type="project" value="InterPro"/>
</dbReference>
<dbReference type="InterPro" id="IPR029063">
    <property type="entry name" value="SAM-dependent_MTases_sf"/>
</dbReference>
<dbReference type="GO" id="GO:0032259">
    <property type="term" value="P:methylation"/>
    <property type="evidence" value="ECO:0007669"/>
    <property type="project" value="UniProtKB-KW"/>
</dbReference>
<organism evidence="5 6">
    <name type="scientific">Arthrobacter phage Shambre1</name>
    <dbReference type="NCBI Taxonomy" id="2927284"/>
    <lineage>
        <taxon>Viruses</taxon>
        <taxon>Duplodnaviria</taxon>
        <taxon>Heunggongvirae</taxon>
        <taxon>Uroviricota</taxon>
        <taxon>Caudoviricetes</taxon>
        <taxon>Bismarckvirus</taxon>
        <taxon>Bismarckvirus shambre1</taxon>
    </lineage>
</organism>